<dbReference type="EMBL" id="KN846980">
    <property type="protein sequence ID" value="KIW98594.1"/>
    <property type="molecule type" value="Genomic_DNA"/>
</dbReference>
<dbReference type="RefSeq" id="XP_016625263.1">
    <property type="nucleotide sequence ID" value="XM_016758014.1"/>
</dbReference>
<accession>A0A0D2IPB2</accession>
<name>A0A0D2IPB2_CLAB1</name>
<protein>
    <submittedName>
        <fullName evidence="1">Uncharacterized protein</fullName>
    </submittedName>
</protein>
<proteinExistence type="predicted"/>
<dbReference type="GeneID" id="27693183"/>
<dbReference type="Proteomes" id="UP000053789">
    <property type="component" value="Unassembled WGS sequence"/>
</dbReference>
<gene>
    <name evidence="1" type="ORF">Z519_00255</name>
</gene>
<dbReference type="HOGENOM" id="CLU_2739806_0_0_1"/>
<reference evidence="1" key="1">
    <citation type="submission" date="2015-01" db="EMBL/GenBank/DDBJ databases">
        <title>The Genome Sequence of Cladophialophora bantiana CBS 173.52.</title>
        <authorList>
            <consortium name="The Broad Institute Genomics Platform"/>
            <person name="Cuomo C."/>
            <person name="de Hoog S."/>
            <person name="Gorbushina A."/>
            <person name="Stielow B."/>
            <person name="Teixiera M."/>
            <person name="Abouelleil A."/>
            <person name="Chapman S.B."/>
            <person name="Priest M."/>
            <person name="Young S.K."/>
            <person name="Wortman J."/>
            <person name="Nusbaum C."/>
            <person name="Birren B."/>
        </authorList>
    </citation>
    <scope>NUCLEOTIDE SEQUENCE [LARGE SCALE GENOMIC DNA]</scope>
    <source>
        <strain evidence="1">CBS 173.52</strain>
    </source>
</reference>
<organism evidence="1 2">
    <name type="scientific">Cladophialophora bantiana (strain ATCC 10958 / CBS 173.52 / CDC B-1940 / NIH 8579)</name>
    <name type="common">Xylohypha bantiana</name>
    <dbReference type="NCBI Taxonomy" id="1442370"/>
    <lineage>
        <taxon>Eukaryota</taxon>
        <taxon>Fungi</taxon>
        <taxon>Dikarya</taxon>
        <taxon>Ascomycota</taxon>
        <taxon>Pezizomycotina</taxon>
        <taxon>Eurotiomycetes</taxon>
        <taxon>Chaetothyriomycetidae</taxon>
        <taxon>Chaetothyriales</taxon>
        <taxon>Herpotrichiellaceae</taxon>
        <taxon>Cladophialophora</taxon>
    </lineage>
</organism>
<sequence length="71" mass="8472">MNKYEVDEEREWSEWNFLPAANSGRWLNSLAYFDDLAYSQCFYRSCLATDAFESYLHVDDELYTEIVITII</sequence>
<evidence type="ECO:0000313" key="1">
    <source>
        <dbReference type="EMBL" id="KIW98594.1"/>
    </source>
</evidence>
<evidence type="ECO:0000313" key="2">
    <source>
        <dbReference type="Proteomes" id="UP000053789"/>
    </source>
</evidence>
<dbReference type="AlphaFoldDB" id="A0A0D2IPB2"/>
<keyword evidence="2" id="KW-1185">Reference proteome</keyword>